<dbReference type="InterPro" id="IPR007221">
    <property type="entry name" value="MreC"/>
</dbReference>
<dbReference type="InterPro" id="IPR055342">
    <property type="entry name" value="MreC_beta-barrel_core"/>
</dbReference>
<name>A0ABQ0NZX0_9PROT</name>
<evidence type="ECO:0000256" key="2">
    <source>
        <dbReference type="ARBA" id="ARBA00013855"/>
    </source>
</evidence>
<dbReference type="PIRSF" id="PIRSF038471">
    <property type="entry name" value="MreC"/>
    <property type="match status" value="1"/>
</dbReference>
<feature type="transmembrane region" description="Helical" evidence="7">
    <location>
        <begin position="12"/>
        <end position="32"/>
    </location>
</feature>
<evidence type="ECO:0000256" key="6">
    <source>
        <dbReference type="SAM" id="MobiDB-lite"/>
    </source>
</evidence>
<dbReference type="Proteomes" id="UP001062901">
    <property type="component" value="Unassembled WGS sequence"/>
</dbReference>
<dbReference type="PANTHER" id="PTHR34138">
    <property type="entry name" value="CELL SHAPE-DETERMINING PROTEIN MREC"/>
    <property type="match status" value="1"/>
</dbReference>
<dbReference type="PANTHER" id="PTHR34138:SF1">
    <property type="entry name" value="CELL SHAPE-DETERMINING PROTEIN MREC"/>
    <property type="match status" value="1"/>
</dbReference>
<evidence type="ECO:0000259" key="8">
    <source>
        <dbReference type="Pfam" id="PF04085"/>
    </source>
</evidence>
<organism evidence="9 10">
    <name type="scientific">Saccharibacter floricola DSM 15669</name>
    <dbReference type="NCBI Taxonomy" id="1123227"/>
    <lineage>
        <taxon>Bacteria</taxon>
        <taxon>Pseudomonadati</taxon>
        <taxon>Pseudomonadota</taxon>
        <taxon>Alphaproteobacteria</taxon>
        <taxon>Acetobacterales</taxon>
        <taxon>Acetobacteraceae</taxon>
        <taxon>Saccharibacter</taxon>
    </lineage>
</organism>
<comment type="caution">
    <text evidence="9">The sequence shown here is derived from an EMBL/GenBank/DDBJ whole genome shotgun (WGS) entry which is preliminary data.</text>
</comment>
<keyword evidence="7" id="KW-0812">Transmembrane</keyword>
<dbReference type="InterPro" id="IPR042175">
    <property type="entry name" value="Cell/Rod_MreC_2"/>
</dbReference>
<dbReference type="EMBL" id="BAQD01000040">
    <property type="protein sequence ID" value="GBQ07595.1"/>
    <property type="molecule type" value="Genomic_DNA"/>
</dbReference>
<gene>
    <name evidence="9" type="ORF">AA15669_1447</name>
</gene>
<keyword evidence="7" id="KW-0472">Membrane</keyword>
<protein>
    <recommendedName>
        <fullName evidence="2 5">Cell shape-determining protein MreC</fullName>
    </recommendedName>
    <alternativeName>
        <fullName evidence="4 5">Cell shape protein MreC</fullName>
    </alternativeName>
</protein>
<evidence type="ECO:0000256" key="4">
    <source>
        <dbReference type="ARBA" id="ARBA00032089"/>
    </source>
</evidence>
<dbReference type="InterPro" id="IPR042177">
    <property type="entry name" value="Cell/Rod_1"/>
</dbReference>
<evidence type="ECO:0000256" key="1">
    <source>
        <dbReference type="ARBA" id="ARBA00009369"/>
    </source>
</evidence>
<proteinExistence type="inferred from homology"/>
<comment type="similarity">
    <text evidence="1 5">Belongs to the MreC family.</text>
</comment>
<feature type="domain" description="Rod shape-determining protein MreC beta-barrel core" evidence="8">
    <location>
        <begin position="124"/>
        <end position="262"/>
    </location>
</feature>
<feature type="region of interest" description="Disordered" evidence="6">
    <location>
        <begin position="269"/>
        <end position="295"/>
    </location>
</feature>
<dbReference type="Gene3D" id="2.40.10.350">
    <property type="entry name" value="Rod shape-determining protein MreC, domain 2"/>
    <property type="match status" value="1"/>
</dbReference>
<evidence type="ECO:0000313" key="10">
    <source>
        <dbReference type="Proteomes" id="UP001062901"/>
    </source>
</evidence>
<keyword evidence="7" id="KW-1133">Transmembrane helix</keyword>
<comment type="function">
    <text evidence="5">Involved in formation and maintenance of cell shape.</text>
</comment>
<evidence type="ECO:0000256" key="5">
    <source>
        <dbReference type="PIRNR" id="PIRNR038471"/>
    </source>
</evidence>
<evidence type="ECO:0000256" key="7">
    <source>
        <dbReference type="SAM" id="Phobius"/>
    </source>
</evidence>
<keyword evidence="3 5" id="KW-0133">Cell shape</keyword>
<keyword evidence="10" id="KW-1185">Reference proteome</keyword>
<sequence length="311" mass="34431">MLSIHARQIVEGLVLPVLIFVAIALVFVGQVWPHKVQAVRLAVAGEMAPLYSVLTYPQRKVIQWETVLEGVTNIAEENARLRKENRQLQHWYALSTSLAAENTRLKSILHWGNDPNLADISGWVVRDESGPYLHAVLLDIGEQNPVHMGSVAVDANGIVGRVSEVGARVVRVLLINDATSRIPVRLVSSHADAIMAGDNSLYPRLMYYSQDVHPVEGERVETRGQTGITGGVAVGRVHYLNERRPVIVPDADLAHLDLVRVFDNDTALESPPAAGRVKEKPLLRNAPDDKKEGTFSQGLKHIWPFSQFNHE</sequence>
<accession>A0ABQ0NZX0</accession>
<feature type="compositionally biased region" description="Basic and acidic residues" evidence="6">
    <location>
        <begin position="276"/>
        <end position="293"/>
    </location>
</feature>
<evidence type="ECO:0000256" key="3">
    <source>
        <dbReference type="ARBA" id="ARBA00022960"/>
    </source>
</evidence>
<evidence type="ECO:0000313" key="9">
    <source>
        <dbReference type="EMBL" id="GBQ07595.1"/>
    </source>
</evidence>
<dbReference type="Gene3D" id="2.40.10.340">
    <property type="entry name" value="Rod shape-determining protein MreC, domain 1"/>
    <property type="match status" value="1"/>
</dbReference>
<reference evidence="9" key="1">
    <citation type="submission" date="2013-04" db="EMBL/GenBank/DDBJ databases">
        <title>The genome sequencing project of 58 acetic acid bacteria.</title>
        <authorList>
            <person name="Okamoto-Kainuma A."/>
            <person name="Ishikawa M."/>
            <person name="Umino S."/>
            <person name="Koizumi Y."/>
            <person name="Shiwa Y."/>
            <person name="Yoshikawa H."/>
            <person name="Matsutani M."/>
            <person name="Matsushita K."/>
        </authorList>
    </citation>
    <scope>NUCLEOTIDE SEQUENCE</scope>
    <source>
        <strain evidence="9">DSM 15669</strain>
    </source>
</reference>
<dbReference type="RefSeq" id="WP_018979098.1">
    <property type="nucleotide sequence ID" value="NZ_BAQD01000040.1"/>
</dbReference>
<dbReference type="Pfam" id="PF04085">
    <property type="entry name" value="MreC"/>
    <property type="match status" value="1"/>
</dbReference>